<reference evidence="1 2" key="1">
    <citation type="journal article" date="2011" name="Stand. Genomic Sci.">
        <title>Complete genome sequence of 'Thioalkalivibrio sulfidophilus' HL-EbGr7.</title>
        <authorList>
            <person name="Muyzer G."/>
            <person name="Sorokin D.Y."/>
            <person name="Mavromatis K."/>
            <person name="Lapidus A."/>
            <person name="Clum A."/>
            <person name="Ivanova N."/>
            <person name="Pati A."/>
            <person name="d'Haeseleer P."/>
            <person name="Woyke T."/>
            <person name="Kyrpides N.C."/>
        </authorList>
    </citation>
    <scope>NUCLEOTIDE SEQUENCE [LARGE SCALE GENOMIC DNA]</scope>
    <source>
        <strain evidence="1 2">HL-EbGR7</strain>
    </source>
</reference>
<name>B8GSG5_THISH</name>
<evidence type="ECO:0000313" key="2">
    <source>
        <dbReference type="Proteomes" id="UP000002383"/>
    </source>
</evidence>
<keyword evidence="2" id="KW-1185">Reference proteome</keyword>
<dbReference type="RefSeq" id="WP_012638351.1">
    <property type="nucleotide sequence ID" value="NC_011901.1"/>
</dbReference>
<dbReference type="Proteomes" id="UP000002383">
    <property type="component" value="Chromosome"/>
</dbReference>
<organism evidence="1 2">
    <name type="scientific">Thioalkalivibrio sulfidiphilus (strain HL-EbGR7)</name>
    <dbReference type="NCBI Taxonomy" id="396588"/>
    <lineage>
        <taxon>Bacteria</taxon>
        <taxon>Pseudomonadati</taxon>
        <taxon>Pseudomonadota</taxon>
        <taxon>Gammaproteobacteria</taxon>
        <taxon>Chromatiales</taxon>
        <taxon>Ectothiorhodospiraceae</taxon>
        <taxon>Thioalkalivibrio</taxon>
    </lineage>
</organism>
<gene>
    <name evidence="1" type="ordered locus">Tgr7_1787</name>
</gene>
<dbReference type="AlphaFoldDB" id="B8GSG5"/>
<sequence precursor="true">MSIPQYRNLTFTPSKSVSACFFALLTTNASITAGVIHKEKPVPLSNTQVRSLNAAITNYGFPAVYFDFNQNAPVEAANIAAVEEHIRSQLKSENQQRVLHGLANVLYWGYAQIGYREVRVNNFLKGANTAHASAFKKLLVGGVIPSLCQIKDIHMPQFSGISFISKVLAFLDPDNYCVLDQQLARIANGGGNRALNQLVQGQQLRVTANNQAAYDVWRNECSAISDTYFQGAYRVVDIERGFFHLVQTDQLQLAQLIYTNA</sequence>
<evidence type="ECO:0000313" key="1">
    <source>
        <dbReference type="EMBL" id="ACL72869.1"/>
    </source>
</evidence>
<dbReference type="KEGG" id="tgr:Tgr7_1787"/>
<dbReference type="EMBL" id="CP001339">
    <property type="protein sequence ID" value="ACL72869.1"/>
    <property type="molecule type" value="Genomic_DNA"/>
</dbReference>
<proteinExistence type="predicted"/>
<protein>
    <submittedName>
        <fullName evidence="1">Uncharacterized protein</fullName>
    </submittedName>
</protein>
<dbReference type="eggNOG" id="ENOG50343MF">
    <property type="taxonomic scope" value="Bacteria"/>
</dbReference>
<accession>B8GSG5</accession>
<dbReference type="HOGENOM" id="CLU_1249758_0_0_6"/>